<feature type="region of interest" description="Disordered" evidence="1">
    <location>
        <begin position="552"/>
        <end position="576"/>
    </location>
</feature>
<feature type="region of interest" description="Disordered" evidence="1">
    <location>
        <begin position="430"/>
        <end position="514"/>
    </location>
</feature>
<protein>
    <submittedName>
        <fullName evidence="2">Uncharacterized protein</fullName>
    </submittedName>
</protein>
<dbReference type="Proteomes" id="UP001215151">
    <property type="component" value="Unassembled WGS sequence"/>
</dbReference>
<proteinExistence type="predicted"/>
<feature type="compositionally biased region" description="Low complexity" evidence="1">
    <location>
        <begin position="559"/>
        <end position="568"/>
    </location>
</feature>
<feature type="compositionally biased region" description="Low complexity" evidence="1">
    <location>
        <begin position="343"/>
        <end position="354"/>
    </location>
</feature>
<organism evidence="2 3">
    <name type="scientific">Trametes cubensis</name>
    <dbReference type="NCBI Taxonomy" id="1111947"/>
    <lineage>
        <taxon>Eukaryota</taxon>
        <taxon>Fungi</taxon>
        <taxon>Dikarya</taxon>
        <taxon>Basidiomycota</taxon>
        <taxon>Agaricomycotina</taxon>
        <taxon>Agaricomycetes</taxon>
        <taxon>Polyporales</taxon>
        <taxon>Polyporaceae</taxon>
        <taxon>Trametes</taxon>
    </lineage>
</organism>
<feature type="region of interest" description="Disordered" evidence="1">
    <location>
        <begin position="340"/>
        <end position="359"/>
    </location>
</feature>
<sequence length="704" mass="77428">MDRRGRSRDVSPAAIARTAFRDAGRAPPHPSFPRPPPAHSPYHPGPSKPSYHDSPDAISPFREHRASSSRLLSIPAIPPHHRQSLSSSPSDTLSRTHSSSSVLSTSSEPNPPEPLTPPDTGVVYAYACERPLSYYDSPPSPPRTLQDQMHVAYALENMHLAKVLLLKLRGIEVSGDDDPRIAQVRDEDFSSSFVPDGGLRLDDATEARVREAERRAKEAEKRRAREERLRRCERVWESSARRLKTEKERIAREREAEARARRRAELEARERERERARKEEAARAARQSQLRIASGHPRQLLCYDSLRNADARFPKPHSPVKDREDEGSGLFLYDIMPSPPSRPVSLSPPCSVSPTDKNSLSLPRAQREMALKHAKSLSSSVPFSDVLIAMHGPLFVEDVASRPHPRLRSHQAELLAMLLEPVDIVDIKGKSREDSLPSKATASQKRSHVQASAPARSSTLESIANHPLAPPAPPRPKAREPFALGRGRPLTRHSGTPGGQPSDDHSPPRASGLVHRVSRSVSSIMDFAAQFQKAYVKATMFSAGVDLYTQHARSDSHSRSASRSPSRSPVRHTRARCASVPVRGRAGGLKPEGYRVCAFDVQLFTAADRALEGGAPQLQRTLIPLNTPSVDSLPAHERVFPLPPPLPRSPFRPAAPPGSCLSRLRPVANPLMVAGLPLVKEKVLGVAWEGVGRSGLSWEVSVAY</sequence>
<keyword evidence="3" id="KW-1185">Reference proteome</keyword>
<feature type="compositionally biased region" description="Basic and acidic residues" evidence="1">
    <location>
        <begin position="264"/>
        <end position="283"/>
    </location>
</feature>
<dbReference type="AlphaFoldDB" id="A0AAD7U269"/>
<evidence type="ECO:0000256" key="1">
    <source>
        <dbReference type="SAM" id="MobiDB-lite"/>
    </source>
</evidence>
<evidence type="ECO:0000313" key="2">
    <source>
        <dbReference type="EMBL" id="KAJ8494498.1"/>
    </source>
</evidence>
<dbReference type="EMBL" id="JAPEVG010000035">
    <property type="protein sequence ID" value="KAJ8494498.1"/>
    <property type="molecule type" value="Genomic_DNA"/>
</dbReference>
<accession>A0AAD7U269</accession>
<name>A0AAD7U269_9APHY</name>
<feature type="compositionally biased region" description="Pro residues" evidence="1">
    <location>
        <begin position="27"/>
        <end position="47"/>
    </location>
</feature>
<feature type="compositionally biased region" description="Low complexity" evidence="1">
    <location>
        <begin position="84"/>
        <end position="108"/>
    </location>
</feature>
<evidence type="ECO:0000313" key="3">
    <source>
        <dbReference type="Proteomes" id="UP001215151"/>
    </source>
</evidence>
<gene>
    <name evidence="2" type="ORF">ONZ51_g2300</name>
</gene>
<feature type="compositionally biased region" description="Basic and acidic residues" evidence="1">
    <location>
        <begin position="50"/>
        <end position="66"/>
    </location>
</feature>
<feature type="region of interest" description="Disordered" evidence="1">
    <location>
        <begin position="264"/>
        <end position="291"/>
    </location>
</feature>
<reference evidence="2" key="1">
    <citation type="submission" date="2022-11" db="EMBL/GenBank/DDBJ databases">
        <title>Genome Sequence of Cubamyces cubensis.</title>
        <authorList>
            <person name="Buettner E."/>
        </authorList>
    </citation>
    <scope>NUCLEOTIDE SEQUENCE</scope>
    <source>
        <strain evidence="2">MPL-01</strain>
    </source>
</reference>
<comment type="caution">
    <text evidence="2">The sequence shown here is derived from an EMBL/GenBank/DDBJ whole genome shotgun (WGS) entry which is preliminary data.</text>
</comment>
<feature type="region of interest" description="Disordered" evidence="1">
    <location>
        <begin position="1"/>
        <end position="121"/>
    </location>
</feature>